<dbReference type="InterPro" id="IPR037867">
    <property type="entry name" value="Swd2/WDR82"/>
</dbReference>
<keyword evidence="8" id="KW-1185">Reference proteome</keyword>
<dbReference type="Pfam" id="PF00400">
    <property type="entry name" value="WD40"/>
    <property type="match status" value="2"/>
</dbReference>
<sequence>MKEIKKVLMLITGSRQRQTREQLELIDFKLQQNMALDISKEKLLKFQAVKSFKFAEKDASPITSLSFDDYGQYLLTSSANDNMHLYHAVSCKFLNTVASKKYGCHTAKFTHAQSECIYSSTMKSFDIRHLNLETNQYLRYFTGHGALVSDIQMSPLNDTFLSASYDESVRLWDLRISKSQAIVPSLVPSCIAYDPSGLVFALGNPENCEIGLYNLTQLKSGPFLVIKVKQNFTRWNKLEFSNDGKYLLLGSSVGKQMILDAFDGSELFELVGTKPFPLREFMDSGSACFTPDGKYTLGTDYDGRIALWNHHGSISNRTLKPQGYIPAVPESCPRTIAFNPKYAMFVTADENVDFYVYEDS</sequence>
<evidence type="ECO:0000256" key="3">
    <source>
        <dbReference type="ARBA" id="ARBA00022574"/>
    </source>
</evidence>
<evidence type="ECO:0000256" key="2">
    <source>
        <dbReference type="ARBA" id="ARBA00005616"/>
    </source>
</evidence>
<keyword evidence="3 6" id="KW-0853">WD repeat</keyword>
<name>A0A7H9B8Y3_ZYGMR</name>
<dbReference type="OrthoDB" id="27537at2759"/>
<dbReference type="PANTHER" id="PTHR19861:SF0">
    <property type="entry name" value="WD REPEAT-CONTAINING PROTEIN 82"/>
    <property type="match status" value="1"/>
</dbReference>
<dbReference type="PROSITE" id="PS50082">
    <property type="entry name" value="WD_REPEATS_2"/>
    <property type="match status" value="1"/>
</dbReference>
<proteinExistence type="inferred from homology"/>
<dbReference type="Proteomes" id="UP000509704">
    <property type="component" value="Chromosome 8"/>
</dbReference>
<evidence type="ECO:0000256" key="4">
    <source>
        <dbReference type="ARBA" id="ARBA00022737"/>
    </source>
</evidence>
<comment type="similarity">
    <text evidence="2">Belongs to the WD repeat SWD2 family.</text>
</comment>
<feature type="repeat" description="WD" evidence="6">
    <location>
        <begin position="141"/>
        <end position="182"/>
    </location>
</feature>
<evidence type="ECO:0000256" key="1">
    <source>
        <dbReference type="ARBA" id="ARBA00004123"/>
    </source>
</evidence>
<organism evidence="7 8">
    <name type="scientific">Zygotorulaspora mrakii</name>
    <name type="common">Zygosaccharomyces mrakii</name>
    <dbReference type="NCBI Taxonomy" id="42260"/>
    <lineage>
        <taxon>Eukaryota</taxon>
        <taxon>Fungi</taxon>
        <taxon>Dikarya</taxon>
        <taxon>Ascomycota</taxon>
        <taxon>Saccharomycotina</taxon>
        <taxon>Saccharomycetes</taxon>
        <taxon>Saccharomycetales</taxon>
        <taxon>Saccharomycetaceae</taxon>
        <taxon>Zygotorulaspora</taxon>
    </lineage>
</organism>
<dbReference type="SMART" id="SM00320">
    <property type="entry name" value="WD40"/>
    <property type="match status" value="3"/>
</dbReference>
<dbReference type="Gene3D" id="2.130.10.10">
    <property type="entry name" value="YVTN repeat-like/Quinoprotein amine dehydrogenase"/>
    <property type="match status" value="1"/>
</dbReference>
<evidence type="ECO:0000313" key="7">
    <source>
        <dbReference type="EMBL" id="QLG74704.1"/>
    </source>
</evidence>
<dbReference type="PANTHER" id="PTHR19861">
    <property type="entry name" value="WD40 REPEAT PROTEIN SWD2"/>
    <property type="match status" value="1"/>
</dbReference>
<dbReference type="InterPro" id="IPR015943">
    <property type="entry name" value="WD40/YVTN_repeat-like_dom_sf"/>
</dbReference>
<dbReference type="PROSITE" id="PS50294">
    <property type="entry name" value="WD_REPEATS_REGION"/>
    <property type="match status" value="1"/>
</dbReference>
<dbReference type="InterPro" id="IPR036322">
    <property type="entry name" value="WD40_repeat_dom_sf"/>
</dbReference>
<dbReference type="KEGG" id="zmk:HG535_0H00290"/>
<dbReference type="GO" id="GO:0016070">
    <property type="term" value="P:RNA metabolic process"/>
    <property type="evidence" value="ECO:0007669"/>
    <property type="project" value="UniProtKB-ARBA"/>
</dbReference>
<dbReference type="GO" id="GO:0048188">
    <property type="term" value="C:Set1C/COMPASS complex"/>
    <property type="evidence" value="ECO:0007669"/>
    <property type="project" value="TreeGrafter"/>
</dbReference>
<dbReference type="GO" id="GO:0003682">
    <property type="term" value="F:chromatin binding"/>
    <property type="evidence" value="ECO:0007669"/>
    <property type="project" value="TreeGrafter"/>
</dbReference>
<accession>A0A7H9B8Y3</accession>
<evidence type="ECO:0000313" key="8">
    <source>
        <dbReference type="Proteomes" id="UP000509704"/>
    </source>
</evidence>
<evidence type="ECO:0000256" key="6">
    <source>
        <dbReference type="PROSITE-ProRule" id="PRU00221"/>
    </source>
</evidence>
<dbReference type="RefSeq" id="XP_037146429.1">
    <property type="nucleotide sequence ID" value="XM_037290534.1"/>
</dbReference>
<reference evidence="7 8" key="1">
    <citation type="submission" date="2020-07" db="EMBL/GenBank/DDBJ databases">
        <title>The yeast mating-type switching endonuclease HO is a domesticated member of an unorthodox homing genetic element family.</title>
        <authorList>
            <person name="Coughlan A.Y."/>
            <person name="Lombardi L."/>
            <person name="Braun-Galleani S."/>
            <person name="Martos A.R."/>
            <person name="Galeote V."/>
            <person name="Bigey F."/>
            <person name="Dequin S."/>
            <person name="Byrne K.P."/>
            <person name="Wolfe K.H."/>
        </authorList>
    </citation>
    <scope>NUCLEOTIDE SEQUENCE [LARGE SCALE GENOMIC DNA]</scope>
    <source>
        <strain evidence="7 8">NRRL Y-6702</strain>
    </source>
</reference>
<dbReference type="GeneID" id="59238506"/>
<protein>
    <submittedName>
        <fullName evidence="7">Uncharacterized protein</fullName>
    </submittedName>
</protein>
<keyword evidence="4" id="KW-0677">Repeat</keyword>
<dbReference type="InterPro" id="IPR001680">
    <property type="entry name" value="WD40_rpt"/>
</dbReference>
<keyword evidence="5" id="KW-0539">Nucleus</keyword>
<evidence type="ECO:0000256" key="5">
    <source>
        <dbReference type="ARBA" id="ARBA00023242"/>
    </source>
</evidence>
<dbReference type="EMBL" id="CP058611">
    <property type="protein sequence ID" value="QLG74704.1"/>
    <property type="molecule type" value="Genomic_DNA"/>
</dbReference>
<comment type="subcellular location">
    <subcellularLocation>
        <location evidence="1">Nucleus</location>
    </subcellularLocation>
</comment>
<gene>
    <name evidence="7" type="ORF">HG535_0H00290</name>
</gene>
<dbReference type="AlphaFoldDB" id="A0A7H9B8Y3"/>
<dbReference type="SUPFAM" id="SSF50978">
    <property type="entry name" value="WD40 repeat-like"/>
    <property type="match status" value="1"/>
</dbReference>